<dbReference type="EMBL" id="LR798373">
    <property type="protein sequence ID" value="CAB5227271.1"/>
    <property type="molecule type" value="Genomic_DNA"/>
</dbReference>
<accession>A0A6J7X8Z2</accession>
<evidence type="ECO:0000313" key="7">
    <source>
        <dbReference type="EMBL" id="CAB5227271.1"/>
    </source>
</evidence>
<evidence type="ECO:0000313" key="3">
    <source>
        <dbReference type="EMBL" id="CAB4170178.1"/>
    </source>
</evidence>
<dbReference type="EMBL" id="LR796520">
    <property type="protein sequence ID" value="CAB4149814.1"/>
    <property type="molecule type" value="Genomic_DNA"/>
</dbReference>
<name>A0A6J7X8Z2_9CAUD</name>
<proteinExistence type="predicted"/>
<evidence type="ECO:0000313" key="2">
    <source>
        <dbReference type="EMBL" id="CAB4149814.1"/>
    </source>
</evidence>
<sequence>MNTEIMTLDDLFAVAKKQIVADRLEEKAEAKKPKRIRTPDDPKPPSETSALFGNPEHWEQQPLGVAIVHEESDTLLGSFVEYIHKTVPKCKKLVRSESPLPVGRTERVSGDWWIEKREEVEEDQPWHTKKMVVVDVLLAALQCHSPAVQLIVHLSYGAMCRAELLEDTTFGQLEGTPEQLLFLPKGTNLLPVLSREAKINLKVELELI</sequence>
<dbReference type="EMBL" id="LR797269">
    <property type="protein sequence ID" value="CAB4197794.1"/>
    <property type="molecule type" value="Genomic_DNA"/>
</dbReference>
<gene>
    <name evidence="4" type="ORF">UFOVP1079_29</name>
    <name evidence="5" type="ORF">UFOVP1320_33</name>
    <name evidence="6" type="ORF">UFOVP1431_22</name>
    <name evidence="7" type="ORF">UFOVP1527_23</name>
    <name evidence="2" type="ORF">UFOVP548_48</name>
    <name evidence="3" type="ORF">UFOVP904_48</name>
</gene>
<organism evidence="7">
    <name type="scientific">uncultured Caudovirales phage</name>
    <dbReference type="NCBI Taxonomy" id="2100421"/>
    <lineage>
        <taxon>Viruses</taxon>
        <taxon>Duplodnaviria</taxon>
        <taxon>Heunggongvirae</taxon>
        <taxon>Uroviricota</taxon>
        <taxon>Caudoviricetes</taxon>
        <taxon>Peduoviridae</taxon>
        <taxon>Maltschvirus</taxon>
        <taxon>Maltschvirus maltsch</taxon>
    </lineage>
</organism>
<dbReference type="EMBL" id="LR796851">
    <property type="protein sequence ID" value="CAB4170178.1"/>
    <property type="molecule type" value="Genomic_DNA"/>
</dbReference>
<reference evidence="7" key="1">
    <citation type="submission" date="2020-05" db="EMBL/GenBank/DDBJ databases">
        <authorList>
            <person name="Chiriac C."/>
            <person name="Salcher M."/>
            <person name="Ghai R."/>
            <person name="Kavagutti S V."/>
        </authorList>
    </citation>
    <scope>NUCLEOTIDE SEQUENCE</scope>
</reference>
<evidence type="ECO:0000256" key="1">
    <source>
        <dbReference type="SAM" id="MobiDB-lite"/>
    </source>
</evidence>
<feature type="region of interest" description="Disordered" evidence="1">
    <location>
        <begin position="24"/>
        <end position="55"/>
    </location>
</feature>
<feature type="compositionally biased region" description="Basic and acidic residues" evidence="1">
    <location>
        <begin position="24"/>
        <end position="44"/>
    </location>
</feature>
<evidence type="ECO:0000313" key="6">
    <source>
        <dbReference type="EMBL" id="CAB4211697.1"/>
    </source>
</evidence>
<protein>
    <submittedName>
        <fullName evidence="7">Uncharacterized protein</fullName>
    </submittedName>
</protein>
<dbReference type="EMBL" id="LR797378">
    <property type="protein sequence ID" value="CAB4211697.1"/>
    <property type="molecule type" value="Genomic_DNA"/>
</dbReference>
<evidence type="ECO:0000313" key="4">
    <source>
        <dbReference type="EMBL" id="CAB4182586.1"/>
    </source>
</evidence>
<evidence type="ECO:0000313" key="5">
    <source>
        <dbReference type="EMBL" id="CAB4197794.1"/>
    </source>
</evidence>
<dbReference type="EMBL" id="LR797037">
    <property type="protein sequence ID" value="CAB4182586.1"/>
    <property type="molecule type" value="Genomic_DNA"/>
</dbReference>